<dbReference type="InterPro" id="IPR000214">
    <property type="entry name" value="Znf_DNA_glyclase/AP_lyase"/>
</dbReference>
<evidence type="ECO:0000256" key="8">
    <source>
        <dbReference type="ARBA" id="ARBA00023204"/>
    </source>
</evidence>
<accession>A0ABS4CG91</accession>
<protein>
    <submittedName>
        <fullName evidence="14">Formamidopyrimidine-DNA glycosylase</fullName>
    </submittedName>
</protein>
<dbReference type="Pfam" id="PF06831">
    <property type="entry name" value="H2TH"/>
    <property type="match status" value="1"/>
</dbReference>
<dbReference type="InterPro" id="IPR015886">
    <property type="entry name" value="H2TH_FPG"/>
</dbReference>
<proteinExistence type="inferred from homology"/>
<evidence type="ECO:0000313" key="14">
    <source>
        <dbReference type="EMBL" id="MBP1045633.1"/>
    </source>
</evidence>
<keyword evidence="4 12" id="KW-0863">Zinc-finger</keyword>
<keyword evidence="5" id="KW-0378">Hydrolase</keyword>
<dbReference type="Proteomes" id="UP000673375">
    <property type="component" value="Unassembled WGS sequence"/>
</dbReference>
<reference evidence="14 15" key="1">
    <citation type="submission" date="2020-12" db="EMBL/GenBank/DDBJ databases">
        <title>Vagococcus allomyrinae sp. nov. and Enterococcus lavae sp. nov., isolated from the larvae of Allomyrina dichotoma.</title>
        <authorList>
            <person name="Lee S.D."/>
        </authorList>
    </citation>
    <scope>NUCLEOTIDE SEQUENCE [LARGE SCALE GENOMIC DNA]</scope>
    <source>
        <strain evidence="14 15">BWM-S5</strain>
    </source>
</reference>
<keyword evidence="6" id="KW-0862">Zinc</keyword>
<dbReference type="InterPro" id="IPR035937">
    <property type="entry name" value="FPG_N"/>
</dbReference>
<evidence type="ECO:0000256" key="3">
    <source>
        <dbReference type="ARBA" id="ARBA00022763"/>
    </source>
</evidence>
<dbReference type="Gene3D" id="3.20.190.10">
    <property type="entry name" value="MutM-like, N-terminal"/>
    <property type="match status" value="1"/>
</dbReference>
<dbReference type="EMBL" id="JAEDXU010000002">
    <property type="protein sequence ID" value="MBP1045633.1"/>
    <property type="molecule type" value="Genomic_DNA"/>
</dbReference>
<dbReference type="PROSITE" id="PS51066">
    <property type="entry name" value="ZF_FPG_2"/>
    <property type="match status" value="1"/>
</dbReference>
<keyword evidence="2" id="KW-0479">Metal-binding</keyword>
<evidence type="ECO:0000256" key="6">
    <source>
        <dbReference type="ARBA" id="ARBA00022833"/>
    </source>
</evidence>
<dbReference type="SUPFAM" id="SSF57716">
    <property type="entry name" value="Glucocorticoid receptor-like (DNA-binding domain)"/>
    <property type="match status" value="1"/>
</dbReference>
<dbReference type="SMART" id="SM01232">
    <property type="entry name" value="H2TH"/>
    <property type="match status" value="1"/>
</dbReference>
<evidence type="ECO:0000256" key="7">
    <source>
        <dbReference type="ARBA" id="ARBA00023125"/>
    </source>
</evidence>
<evidence type="ECO:0000256" key="2">
    <source>
        <dbReference type="ARBA" id="ARBA00022723"/>
    </source>
</evidence>
<keyword evidence="8" id="KW-0234">DNA repair</keyword>
<keyword evidence="9" id="KW-0456">Lyase</keyword>
<dbReference type="PANTHER" id="PTHR22993">
    <property type="entry name" value="FORMAMIDOPYRIMIDINE-DNA GLYCOSYLASE"/>
    <property type="match status" value="1"/>
</dbReference>
<dbReference type="SUPFAM" id="SSF81624">
    <property type="entry name" value="N-terminal domain of MutM-like DNA repair proteins"/>
    <property type="match status" value="1"/>
</dbReference>
<evidence type="ECO:0000256" key="12">
    <source>
        <dbReference type="PROSITE-ProRule" id="PRU00391"/>
    </source>
</evidence>
<evidence type="ECO:0000256" key="5">
    <source>
        <dbReference type="ARBA" id="ARBA00022801"/>
    </source>
</evidence>
<feature type="domain" description="FPG-type" evidence="13">
    <location>
        <begin position="243"/>
        <end position="274"/>
    </location>
</feature>
<evidence type="ECO:0000256" key="10">
    <source>
        <dbReference type="ARBA" id="ARBA00023268"/>
    </source>
</evidence>
<keyword evidence="11" id="KW-0326">Glycosidase</keyword>
<evidence type="ECO:0000256" key="11">
    <source>
        <dbReference type="ARBA" id="ARBA00023295"/>
    </source>
</evidence>
<evidence type="ECO:0000259" key="13">
    <source>
        <dbReference type="PROSITE" id="PS51066"/>
    </source>
</evidence>
<evidence type="ECO:0000256" key="9">
    <source>
        <dbReference type="ARBA" id="ARBA00023239"/>
    </source>
</evidence>
<dbReference type="SUPFAM" id="SSF46946">
    <property type="entry name" value="S13-like H2TH domain"/>
    <property type="match status" value="1"/>
</dbReference>
<keyword evidence="3" id="KW-0227">DNA damage</keyword>
<dbReference type="Gene3D" id="1.10.8.50">
    <property type="match status" value="1"/>
</dbReference>
<gene>
    <name evidence="14" type="ORF">I6N96_05035</name>
</gene>
<evidence type="ECO:0000313" key="15">
    <source>
        <dbReference type="Proteomes" id="UP000673375"/>
    </source>
</evidence>
<evidence type="ECO:0000256" key="1">
    <source>
        <dbReference type="ARBA" id="ARBA00009409"/>
    </source>
</evidence>
<comment type="caution">
    <text evidence="14">The sequence shown here is derived from an EMBL/GenBank/DDBJ whole genome shotgun (WGS) entry which is preliminary data.</text>
</comment>
<dbReference type="RefSeq" id="WP_209556421.1">
    <property type="nucleotide sequence ID" value="NZ_JAEDXU010000002.1"/>
</dbReference>
<keyword evidence="10" id="KW-0511">Multifunctional enzyme</keyword>
<name>A0ABS4CG91_9ENTE</name>
<keyword evidence="15" id="KW-1185">Reference proteome</keyword>
<sequence>MLEIPETYALSQQLQTLLKGKEISSVLRQSSPHKFAFFSEDSDYSLLLENQTIIDIYPVAAYIVIECTNQLRLVFRDGIRFYYAENQGELPKKHQLLLGFTDDTYLACSVAMYGAMLLYHGKEHPADQYYRVAAEKPVPYDDAFDFPYFKSLLPENPKKMSVKAFLGTEQRIPGVGNGCMQDIFFLSGLHPKRPVASLDDKELLNLYQQTVQTLEKMKELGGRDTEKNIDGSAGGYQTILSRNTYKNGCKVCGTDIVKENYLGGTIYYCPECQK</sequence>
<comment type="similarity">
    <text evidence="1">Belongs to the FPG family.</text>
</comment>
<keyword evidence="7" id="KW-0238">DNA-binding</keyword>
<dbReference type="PANTHER" id="PTHR22993:SF9">
    <property type="entry name" value="FORMAMIDOPYRIMIDINE-DNA GLYCOSYLASE"/>
    <property type="match status" value="1"/>
</dbReference>
<evidence type="ECO:0000256" key="4">
    <source>
        <dbReference type="ARBA" id="ARBA00022771"/>
    </source>
</evidence>
<organism evidence="14 15">
    <name type="scientific">Enterococcus larvae</name>
    <dbReference type="NCBI Taxonomy" id="2794352"/>
    <lineage>
        <taxon>Bacteria</taxon>
        <taxon>Bacillati</taxon>
        <taxon>Bacillota</taxon>
        <taxon>Bacilli</taxon>
        <taxon>Lactobacillales</taxon>
        <taxon>Enterococcaceae</taxon>
        <taxon>Enterococcus</taxon>
    </lineage>
</organism>
<dbReference type="InterPro" id="IPR010979">
    <property type="entry name" value="Ribosomal_uS13-like_H2TH"/>
</dbReference>